<dbReference type="GO" id="GO:0050660">
    <property type="term" value="F:flavin adenine dinucleotide binding"/>
    <property type="evidence" value="ECO:0000318"/>
    <property type="project" value="GO_Central"/>
</dbReference>
<dbReference type="InterPro" id="IPR008271">
    <property type="entry name" value="Ser/Thr_kinase_AS"/>
</dbReference>
<reference evidence="10" key="2">
    <citation type="submission" date="2020-10" db="EMBL/GenBank/DDBJ databases">
        <authorList>
            <person name="Scholz U."/>
            <person name="Mascher M."/>
            <person name="Fiebig A."/>
        </authorList>
    </citation>
    <scope>NUCLEOTIDE SEQUENCE [LARGE SCALE GENOMIC DNA]</scope>
    <source>
        <strain evidence="10">cv. Morex</strain>
    </source>
</reference>
<accession>A0A8I7BI24</accession>
<evidence type="ECO:0000256" key="1">
    <source>
        <dbReference type="ARBA" id="ARBA00022630"/>
    </source>
</evidence>
<keyword evidence="11" id="KW-1185">Reference proteome</keyword>
<keyword evidence="4" id="KW-0418">Kinase</keyword>
<dbReference type="PROSITE" id="PS00108">
    <property type="entry name" value="PROTEIN_KINASE_ST"/>
    <property type="match status" value="1"/>
</dbReference>
<dbReference type="EnsemblPlants" id="HORVU.MOREX.r3.7HG0640390.1">
    <property type="protein sequence ID" value="HORVU.MOREX.r3.7HG0640390.1"/>
    <property type="gene ID" value="HORVU.MOREX.r3.7HG0640390"/>
</dbReference>
<dbReference type="FunFam" id="3.30.200.20:FF:000465">
    <property type="entry name" value="Cysteine-rich receptor-like protein kinase 6"/>
    <property type="match status" value="1"/>
</dbReference>
<evidence type="ECO:0000256" key="4">
    <source>
        <dbReference type="ARBA" id="ARBA00022777"/>
    </source>
</evidence>
<evidence type="ECO:0000256" key="3">
    <source>
        <dbReference type="ARBA" id="ARBA00022741"/>
    </source>
</evidence>
<evidence type="ECO:0000256" key="7">
    <source>
        <dbReference type="ARBA" id="ARBA00023002"/>
    </source>
</evidence>
<dbReference type="OrthoDB" id="66881at2759"/>
<dbReference type="InterPro" id="IPR036188">
    <property type="entry name" value="FAD/NAD-bd_sf"/>
</dbReference>
<dbReference type="Gramene" id="HORVU.MOREX.r3.7HG0640390.1">
    <property type="protein sequence ID" value="HORVU.MOREX.r3.7HG0640390.1"/>
    <property type="gene ID" value="HORVU.MOREX.r3.7HG0640390"/>
</dbReference>
<dbReference type="PROSITE" id="PS50011">
    <property type="entry name" value="PROTEIN_KINASE_DOM"/>
    <property type="match status" value="1"/>
</dbReference>
<dbReference type="AlphaFoldDB" id="A0A8I7BI24"/>
<protein>
    <recommendedName>
        <fullName evidence="9">Protein kinase domain-containing protein</fullName>
    </recommendedName>
</protein>
<keyword evidence="3 8" id="KW-0547">Nucleotide-binding</keyword>
<organism evidence="10 11">
    <name type="scientific">Hordeum vulgare subsp. vulgare</name>
    <name type="common">Domesticated barley</name>
    <dbReference type="NCBI Taxonomy" id="112509"/>
    <lineage>
        <taxon>Eukaryota</taxon>
        <taxon>Viridiplantae</taxon>
        <taxon>Streptophyta</taxon>
        <taxon>Embryophyta</taxon>
        <taxon>Tracheophyta</taxon>
        <taxon>Spermatophyta</taxon>
        <taxon>Magnoliopsida</taxon>
        <taxon>Liliopsida</taxon>
        <taxon>Poales</taxon>
        <taxon>Poaceae</taxon>
        <taxon>BOP clade</taxon>
        <taxon>Pooideae</taxon>
        <taxon>Triticodae</taxon>
        <taxon>Triticeae</taxon>
        <taxon>Hordeinae</taxon>
        <taxon>Hordeum</taxon>
    </lineage>
</organism>
<keyword evidence="1" id="KW-0285">Flavoprotein</keyword>
<dbReference type="GeneID" id="123410524"/>
<dbReference type="InterPro" id="IPR020946">
    <property type="entry name" value="Flavin_mOase-like"/>
</dbReference>
<dbReference type="InterPro" id="IPR011009">
    <property type="entry name" value="Kinase-like_dom_sf"/>
</dbReference>
<dbReference type="GO" id="GO:0004672">
    <property type="term" value="F:protein kinase activity"/>
    <property type="evidence" value="ECO:0007669"/>
    <property type="project" value="InterPro"/>
</dbReference>
<dbReference type="Proteomes" id="UP000011116">
    <property type="component" value="Chromosome 7H"/>
</dbReference>
<dbReference type="Gene3D" id="1.10.510.10">
    <property type="entry name" value="Transferase(Phosphotransferase) domain 1"/>
    <property type="match status" value="1"/>
</dbReference>
<evidence type="ECO:0000313" key="11">
    <source>
        <dbReference type="Proteomes" id="UP000011116"/>
    </source>
</evidence>
<dbReference type="SUPFAM" id="SSF51905">
    <property type="entry name" value="FAD/NAD(P)-binding domain"/>
    <property type="match status" value="3"/>
</dbReference>
<dbReference type="RefSeq" id="XP_044959407.1">
    <property type="nucleotide sequence ID" value="XM_045103472.1"/>
</dbReference>
<dbReference type="Gramene" id="HORVU.MOREX.r2.7HG0532100.1">
    <property type="protein sequence ID" value="HORVU.MOREX.r2.7HG0532100.1"/>
    <property type="gene ID" value="HORVU.MOREX.r2.7HG0532100"/>
</dbReference>
<dbReference type="PROSITE" id="PS00107">
    <property type="entry name" value="PROTEIN_KINASE_ATP"/>
    <property type="match status" value="1"/>
</dbReference>
<dbReference type="GO" id="GO:0050661">
    <property type="term" value="F:NADP binding"/>
    <property type="evidence" value="ECO:0007669"/>
    <property type="project" value="InterPro"/>
</dbReference>
<keyword evidence="2" id="KW-0808">Transferase</keyword>
<feature type="binding site" evidence="8">
    <location>
        <position position="97"/>
    </location>
    <ligand>
        <name>ATP</name>
        <dbReference type="ChEBI" id="CHEBI:30616"/>
    </ligand>
</feature>
<evidence type="ECO:0000313" key="10">
    <source>
        <dbReference type="EnsemblPlants" id="HORVU.MOREX.r3.7HG0640390.1"/>
    </source>
</evidence>
<keyword evidence="5" id="KW-0274">FAD</keyword>
<gene>
    <name evidence="10" type="primary">LOC123410524</name>
</gene>
<dbReference type="GO" id="GO:0005524">
    <property type="term" value="F:ATP binding"/>
    <property type="evidence" value="ECO:0007669"/>
    <property type="project" value="UniProtKB-UniRule"/>
</dbReference>
<evidence type="ECO:0000256" key="8">
    <source>
        <dbReference type="PROSITE-ProRule" id="PRU10141"/>
    </source>
</evidence>
<dbReference type="InterPro" id="IPR000719">
    <property type="entry name" value="Prot_kinase_dom"/>
</dbReference>
<dbReference type="Gene3D" id="3.50.50.60">
    <property type="entry name" value="FAD/NAD(P)-binding domain"/>
    <property type="match status" value="1"/>
</dbReference>
<dbReference type="FunFam" id="1.10.510.10:FF:000625">
    <property type="entry name" value="Cysteine-rich receptor-like protein kinase 6"/>
    <property type="match status" value="1"/>
</dbReference>
<feature type="domain" description="Protein kinase" evidence="9">
    <location>
        <begin position="69"/>
        <end position="354"/>
    </location>
</feature>
<keyword evidence="6 8" id="KW-0067">ATP-binding</keyword>
<sequence>MDSLLSGVDGELDHCLPPDVPTHRRSRSTGHQNFMSRELQYISATKTEFTLQATTEFKLQLLKHITNHFSEESIIGRGGSGIVYKGVLDNGEEIAMKKLHQMPGLDEKQFTNEFNNLMRAKHKNIVRLVGYCYYLGHERVEYKGKYVFAYVQERLLCYEYLQGGNLEELLSDELCGLDWHTRYKIIKGVCEGLHFLHTGSDDPICHLDLKPANILLDRDMIPKIADFGLSRLFASAQSHITTQIIGTFGYMPPEFIERGKITLKFDIFSLGVIIMKIIAGPNGYTNFLDMSSQEFSKLVHENWAKRLHETTQSLASQEIKACMDIASRCVERDEEKRPCIGEIINELNKIDNVIINEPDKIYSDIVDEQDQLDGHLVDQVLKIGSDIANKKGKTDVDIVDEQDKLGTAKTSTKGKISSTLLDSSFPTRSVWVNGPIIVGAGPSGLAVAATLREHGVPFVMFEREDCVGSLWQKSTYNSLKLNRPKQFCNLPRMPLPDHFPEFLTRAHFIDYMEQYAATFNIQPEFNSTVVSAHFDEISGLWKIRPRVKHGASPVSVEFEYIARWLVVASGTNAEPVVPDIPGLSSFCGEVIHSSGYRTSESYIGKRVLVVGCGQSGMEVSVDLCNGGAVPFMVVRNVLGIATLYLTVLLARWLPLWLVDKITALLAWLVLGDLARLGVRTPAVGSLTLKKTDDRGRSWHATTSRVRSGEITVVPNVTRFTKSGAELSDGGVVDNLDAVILATGYRSNVAQWIQGANLSGEDGCPKTSFFPNGWNWKGHSGLYSVGFTRRGLLGGSADAVCVAKDLAQIWKEEAKPRKDRNRLHRRSISNFS</sequence>
<dbReference type="Pfam" id="PF00069">
    <property type="entry name" value="Pkinase"/>
    <property type="match status" value="1"/>
</dbReference>
<dbReference type="InterPro" id="IPR000960">
    <property type="entry name" value="Flavin_mOase"/>
</dbReference>
<dbReference type="GO" id="GO:0004499">
    <property type="term" value="F:N,N-dimethylaniline monooxygenase activity"/>
    <property type="evidence" value="ECO:0007669"/>
    <property type="project" value="InterPro"/>
</dbReference>
<reference evidence="10" key="3">
    <citation type="submission" date="2022-01" db="UniProtKB">
        <authorList>
            <consortium name="EnsemblPlants"/>
        </authorList>
    </citation>
    <scope>IDENTIFICATION</scope>
    <source>
        <strain evidence="10">subsp. vulgare</strain>
    </source>
</reference>
<evidence type="ECO:0000256" key="2">
    <source>
        <dbReference type="ARBA" id="ARBA00022679"/>
    </source>
</evidence>
<dbReference type="SMART" id="SM00220">
    <property type="entry name" value="S_TKc"/>
    <property type="match status" value="1"/>
</dbReference>
<dbReference type="SUPFAM" id="SSF56112">
    <property type="entry name" value="Protein kinase-like (PK-like)"/>
    <property type="match status" value="1"/>
</dbReference>
<dbReference type="InterPro" id="IPR017441">
    <property type="entry name" value="Protein_kinase_ATP_BS"/>
</dbReference>
<reference evidence="11" key="1">
    <citation type="journal article" date="2012" name="Nature">
        <title>A physical, genetic and functional sequence assembly of the barley genome.</title>
        <authorList>
            <consortium name="The International Barley Genome Sequencing Consortium"/>
            <person name="Mayer K.F."/>
            <person name="Waugh R."/>
            <person name="Brown J.W."/>
            <person name="Schulman A."/>
            <person name="Langridge P."/>
            <person name="Platzer M."/>
            <person name="Fincher G.B."/>
            <person name="Muehlbauer G.J."/>
            <person name="Sato K."/>
            <person name="Close T.J."/>
            <person name="Wise R.P."/>
            <person name="Stein N."/>
        </authorList>
    </citation>
    <scope>NUCLEOTIDE SEQUENCE [LARGE SCALE GENOMIC DNA]</scope>
    <source>
        <strain evidence="11">cv. Morex</strain>
    </source>
</reference>
<dbReference type="Gene3D" id="3.30.200.20">
    <property type="entry name" value="Phosphorylase Kinase, domain 1"/>
    <property type="match status" value="1"/>
</dbReference>
<dbReference type="KEGG" id="hvg:123410524"/>
<dbReference type="PANTHER" id="PTHR45707:SF46">
    <property type="entry name" value="PROTEIN KINASE DOMAIN-CONTAINING PROTEIN"/>
    <property type="match status" value="1"/>
</dbReference>
<dbReference type="PRINTS" id="PR00370">
    <property type="entry name" value="FMOXYGENASE"/>
</dbReference>
<keyword evidence="7" id="KW-0560">Oxidoreductase</keyword>
<dbReference type="SMR" id="A0A8I7BI24"/>
<evidence type="ECO:0000256" key="6">
    <source>
        <dbReference type="ARBA" id="ARBA00022840"/>
    </source>
</evidence>
<evidence type="ECO:0000256" key="5">
    <source>
        <dbReference type="ARBA" id="ARBA00022827"/>
    </source>
</evidence>
<dbReference type="Pfam" id="PF00743">
    <property type="entry name" value="FMO-like"/>
    <property type="match status" value="1"/>
</dbReference>
<dbReference type="GO" id="GO:0004497">
    <property type="term" value="F:monooxygenase activity"/>
    <property type="evidence" value="ECO:0000318"/>
    <property type="project" value="GO_Central"/>
</dbReference>
<name>A0A8I7BI24_HORVV</name>
<dbReference type="PANTHER" id="PTHR45707">
    <property type="entry name" value="C2 CALCIUM/LIPID-BINDING PLANT PHOSPHORIBOSYLTRANSFERASE FAMILY PROTEIN"/>
    <property type="match status" value="1"/>
</dbReference>
<evidence type="ECO:0000259" key="9">
    <source>
        <dbReference type="PROSITE" id="PS50011"/>
    </source>
</evidence>
<proteinExistence type="predicted"/>